<dbReference type="SMART" id="SM01381">
    <property type="entry name" value="7TM_GPCR_Srsx"/>
    <property type="match status" value="1"/>
</dbReference>
<comment type="subcellular location">
    <subcellularLocation>
        <location evidence="1">Cell membrane</location>
        <topology evidence="1">Multi-pass membrane protein</topology>
    </subcellularLocation>
</comment>
<evidence type="ECO:0000256" key="9">
    <source>
        <dbReference type="ARBA" id="ARBA00023180"/>
    </source>
</evidence>
<evidence type="ECO:0000259" key="13">
    <source>
        <dbReference type="PROSITE" id="PS50262"/>
    </source>
</evidence>
<comment type="caution">
    <text evidence="14">The sequence shown here is derived from an EMBL/GenBank/DDBJ whole genome shotgun (WGS) entry which is preliminary data.</text>
</comment>
<dbReference type="EMBL" id="JADBJN010000001">
    <property type="protein sequence ID" value="KAG5680764.1"/>
    <property type="molecule type" value="Genomic_DNA"/>
</dbReference>
<feature type="transmembrane region" description="Helical" evidence="12">
    <location>
        <begin position="49"/>
        <end position="74"/>
    </location>
</feature>
<keyword evidence="8 11" id="KW-0675">Receptor</keyword>
<gene>
    <name evidence="14" type="ORF">PVAND_010251</name>
</gene>
<organism evidence="14 15">
    <name type="scientific">Polypedilum vanderplanki</name>
    <name type="common">Sleeping chironomid midge</name>
    <dbReference type="NCBI Taxonomy" id="319348"/>
    <lineage>
        <taxon>Eukaryota</taxon>
        <taxon>Metazoa</taxon>
        <taxon>Ecdysozoa</taxon>
        <taxon>Arthropoda</taxon>
        <taxon>Hexapoda</taxon>
        <taxon>Insecta</taxon>
        <taxon>Pterygota</taxon>
        <taxon>Neoptera</taxon>
        <taxon>Endopterygota</taxon>
        <taxon>Diptera</taxon>
        <taxon>Nematocera</taxon>
        <taxon>Chironomoidea</taxon>
        <taxon>Chironomidae</taxon>
        <taxon>Chironominae</taxon>
        <taxon>Polypedilum</taxon>
        <taxon>Polypedilum</taxon>
    </lineage>
</organism>
<feature type="transmembrane region" description="Helical" evidence="12">
    <location>
        <begin position="86"/>
        <end position="110"/>
    </location>
</feature>
<name>A0A9J6CFB2_POLVA</name>
<evidence type="ECO:0000256" key="1">
    <source>
        <dbReference type="ARBA" id="ARBA00004651"/>
    </source>
</evidence>
<evidence type="ECO:0000256" key="2">
    <source>
        <dbReference type="ARBA" id="ARBA00010663"/>
    </source>
</evidence>
<dbReference type="Pfam" id="PF00001">
    <property type="entry name" value="7tm_1"/>
    <property type="match status" value="2"/>
</dbReference>
<evidence type="ECO:0000256" key="8">
    <source>
        <dbReference type="ARBA" id="ARBA00023170"/>
    </source>
</evidence>
<feature type="domain" description="G-protein coupled receptors family 1 profile" evidence="13">
    <location>
        <begin position="359"/>
        <end position="612"/>
    </location>
</feature>
<dbReference type="Proteomes" id="UP001107558">
    <property type="component" value="Chromosome 1"/>
</dbReference>
<feature type="transmembrane region" description="Helical" evidence="12">
    <location>
        <begin position="274"/>
        <end position="292"/>
    </location>
</feature>
<feature type="transmembrane region" description="Helical" evidence="12">
    <location>
        <begin position="461"/>
        <end position="480"/>
    </location>
</feature>
<evidence type="ECO:0000313" key="14">
    <source>
        <dbReference type="EMBL" id="KAG5680764.1"/>
    </source>
</evidence>
<dbReference type="PRINTS" id="PR00237">
    <property type="entry name" value="GPCRRHODOPSN"/>
</dbReference>
<evidence type="ECO:0000256" key="4">
    <source>
        <dbReference type="ARBA" id="ARBA00022692"/>
    </source>
</evidence>
<keyword evidence="5 12" id="KW-1133">Transmembrane helix</keyword>
<dbReference type="PANTHER" id="PTHR24246:SF27">
    <property type="entry name" value="ADENOSINE RECEPTOR, ISOFORM A"/>
    <property type="match status" value="1"/>
</dbReference>
<feature type="transmembrane region" description="Helical" evidence="12">
    <location>
        <begin position="593"/>
        <end position="615"/>
    </location>
</feature>
<dbReference type="GO" id="GO:0004930">
    <property type="term" value="F:G protein-coupled receptor activity"/>
    <property type="evidence" value="ECO:0007669"/>
    <property type="project" value="UniProtKB-KW"/>
</dbReference>
<feature type="transmembrane region" description="Helical" evidence="12">
    <location>
        <begin position="416"/>
        <end position="440"/>
    </location>
</feature>
<accession>A0A9J6CFB2</accession>
<evidence type="ECO:0000256" key="6">
    <source>
        <dbReference type="ARBA" id="ARBA00023040"/>
    </source>
</evidence>
<feature type="transmembrane region" description="Helical" evidence="12">
    <location>
        <begin position="378"/>
        <end position="404"/>
    </location>
</feature>
<feature type="transmembrane region" description="Helical" evidence="12">
    <location>
        <begin position="206"/>
        <end position="228"/>
    </location>
</feature>
<evidence type="ECO:0000256" key="3">
    <source>
        <dbReference type="ARBA" id="ARBA00022475"/>
    </source>
</evidence>
<dbReference type="InterPro" id="IPR000276">
    <property type="entry name" value="GPCR_Rhodpsn"/>
</dbReference>
<protein>
    <recommendedName>
        <fullName evidence="13">G-protein coupled receptors family 1 profile domain-containing protein</fullName>
    </recommendedName>
</protein>
<evidence type="ECO:0000256" key="11">
    <source>
        <dbReference type="RuleBase" id="RU000688"/>
    </source>
</evidence>
<keyword evidence="3" id="KW-1003">Cell membrane</keyword>
<dbReference type="AlphaFoldDB" id="A0A9J6CFB2"/>
<dbReference type="InterPro" id="IPR017452">
    <property type="entry name" value="GPCR_Rhodpsn_7TM"/>
</dbReference>
<dbReference type="PROSITE" id="PS00237">
    <property type="entry name" value="G_PROTEIN_RECEP_F1_1"/>
    <property type="match status" value="1"/>
</dbReference>
<dbReference type="PANTHER" id="PTHR24246">
    <property type="entry name" value="OLFACTORY RECEPTOR AND ADENOSINE RECEPTOR"/>
    <property type="match status" value="1"/>
</dbReference>
<evidence type="ECO:0000256" key="12">
    <source>
        <dbReference type="SAM" id="Phobius"/>
    </source>
</evidence>
<feature type="transmembrane region" description="Helical" evidence="12">
    <location>
        <begin position="500"/>
        <end position="522"/>
    </location>
</feature>
<feature type="transmembrane region" description="Helical" evidence="12">
    <location>
        <begin position="312"/>
        <end position="332"/>
    </location>
</feature>
<dbReference type="SUPFAM" id="SSF81321">
    <property type="entry name" value="Family A G protein-coupled receptor-like"/>
    <property type="match status" value="2"/>
</dbReference>
<sequence>MSFINENEFCCDNDSHSQMNINGSITSIHHHMSFFESEQWIKRHERVNVIFLVAEFIIMIIAILGNSLVIIVFIKNRKLRRKTNYYIVSLCFADFLVGIIGIPFCLLLVSTKLPSSNFLLCLLPISTLLTFCNISIFSLFLISIDRIFSINLPLNSTLNSTTKNVMLEIAFVWTSGIFVGFLPIFWHKVPLNDSCMLYNVLADGFQIFRFIFVILIPACTMFAIYCNIYRIIIIQLKNEAILKRPPISCCEKSKESLAVYHTSQRVLLKRELKATVNISLIIFIFIITWLPLHIVNLVTIFCKSCFISRETFLLVLAIAHSSSSLDPLIYAYHMRDIRKSILKLLGLQIPKTLNSRQSRNTFILIVFFKDKNLQKRKINFLFASQALADIFVASIGIPLILLLYTGVIKEYKLCTFTISTVIATRIIPINNIVAISYDRYKALSNSIQYAMTKPFKSKHPILLSWIFGIITGYLICFYNTGDAELECTFRKKITKEYMIILQFICTIIPLLIIFIIYTLVYIMMRKVYINHSCDECTSDSKILKKAKCKIRRKEFSATINMLAIVITFGVCKLPLLIIHLIYVFGNLQLHKDIHFTFIAINHLNALINPFLYSFFLKDFRTSCKKFLNLPAERESTAIHSSL</sequence>
<proteinExistence type="inferred from homology"/>
<reference evidence="14" key="1">
    <citation type="submission" date="2021-03" db="EMBL/GenBank/DDBJ databases">
        <title>Chromosome level genome of the anhydrobiotic midge Polypedilum vanderplanki.</title>
        <authorList>
            <person name="Yoshida Y."/>
            <person name="Kikawada T."/>
            <person name="Gusev O."/>
        </authorList>
    </citation>
    <scope>NUCLEOTIDE SEQUENCE</scope>
    <source>
        <strain evidence="14">NIAS01</strain>
        <tissue evidence="14">Whole body or cell culture</tissue>
    </source>
</reference>
<keyword evidence="6 11" id="KW-0297">G-protein coupled receptor</keyword>
<keyword evidence="15" id="KW-1185">Reference proteome</keyword>
<dbReference type="GO" id="GO:0005886">
    <property type="term" value="C:plasma membrane"/>
    <property type="evidence" value="ECO:0007669"/>
    <property type="project" value="UniProtKB-SubCell"/>
</dbReference>
<evidence type="ECO:0000313" key="15">
    <source>
        <dbReference type="Proteomes" id="UP001107558"/>
    </source>
</evidence>
<feature type="transmembrane region" description="Helical" evidence="12">
    <location>
        <begin position="559"/>
        <end position="581"/>
    </location>
</feature>
<comment type="similarity">
    <text evidence="2 11">Belongs to the G-protein coupled receptor 1 family.</text>
</comment>
<dbReference type="Gene3D" id="1.20.1070.10">
    <property type="entry name" value="Rhodopsin 7-helix transmembrane proteins"/>
    <property type="match status" value="2"/>
</dbReference>
<keyword evidence="7 12" id="KW-0472">Membrane</keyword>
<keyword evidence="9" id="KW-0325">Glycoprotein</keyword>
<dbReference type="CDD" id="cd00637">
    <property type="entry name" value="7tm_classA_rhodopsin-like"/>
    <property type="match status" value="1"/>
</dbReference>
<evidence type="ECO:0000256" key="7">
    <source>
        <dbReference type="ARBA" id="ARBA00023136"/>
    </source>
</evidence>
<dbReference type="PROSITE" id="PS50262">
    <property type="entry name" value="G_PROTEIN_RECEP_F1_2"/>
    <property type="match status" value="2"/>
</dbReference>
<evidence type="ECO:0000256" key="10">
    <source>
        <dbReference type="ARBA" id="ARBA00023224"/>
    </source>
</evidence>
<evidence type="ECO:0000256" key="5">
    <source>
        <dbReference type="ARBA" id="ARBA00022989"/>
    </source>
</evidence>
<keyword evidence="4 11" id="KW-0812">Transmembrane</keyword>
<dbReference type="OrthoDB" id="9445642at2759"/>
<feature type="domain" description="G-protein coupled receptors family 1 profile" evidence="13">
    <location>
        <begin position="65"/>
        <end position="330"/>
    </location>
</feature>
<feature type="transmembrane region" description="Helical" evidence="12">
    <location>
        <begin position="165"/>
        <end position="186"/>
    </location>
</feature>
<keyword evidence="10 11" id="KW-0807">Transducer</keyword>
<feature type="transmembrane region" description="Helical" evidence="12">
    <location>
        <begin position="122"/>
        <end position="144"/>
    </location>
</feature>